<gene>
    <name evidence="1" type="ORF">A0U89_15100</name>
</gene>
<protein>
    <submittedName>
        <fullName evidence="1">Uncharacterized protein</fullName>
    </submittedName>
</protein>
<dbReference type="Proteomes" id="UP000179145">
    <property type="component" value="Plasmid pKB14400_2"/>
</dbReference>
<geneLocation type="plasmid" evidence="2">
    <name>pkb14400_2</name>
</geneLocation>
<sequence>MSEYTVFALLFCDGSAYVGCSKQYLQRARTLVRHFADDCLIVTLDRFTPVGGETRSRGEVYAWRYRLCRRGARLRSETRGEFYRIGRGQLHAGIARAAMKMPLPPQVAGWARQTSLFRLVGLYHDLRATLRERSAELRLRLVIQAIRRRAGY</sequence>
<dbReference type="KEGG" id="kba:A0U89_15100"/>
<dbReference type="AlphaFoldDB" id="A0A1D8UYL0"/>
<evidence type="ECO:0000313" key="2">
    <source>
        <dbReference type="Proteomes" id="UP000179145"/>
    </source>
</evidence>
<keyword evidence="2" id="KW-1185">Reference proteome</keyword>
<keyword evidence="1" id="KW-0614">Plasmid</keyword>
<proteinExistence type="predicted"/>
<accession>A0A1D8UYL0</accession>
<dbReference type="RefSeq" id="WP_070404101.1">
    <property type="nucleotide sequence ID" value="NZ_BJVW01000108.1"/>
</dbReference>
<reference evidence="1 2" key="1">
    <citation type="journal article" date="2016" name="Microb. Cell Fact.">
        <title>Dissection of exopolysaccharide biosynthesis in Kozakia baliensis.</title>
        <authorList>
            <person name="Brandt J.U."/>
            <person name="Jakob F."/>
            <person name="Behr J."/>
            <person name="Geissler A.J."/>
            <person name="Vogel R.F."/>
        </authorList>
    </citation>
    <scope>NUCLEOTIDE SEQUENCE [LARGE SCALE GENOMIC DNA]</scope>
    <source>
        <strain evidence="1 2">DSM 14400</strain>
        <plasmid evidence="2">Plasmid pkb14400_2</plasmid>
    </source>
</reference>
<organism evidence="1 2">
    <name type="scientific">Kozakia baliensis</name>
    <dbReference type="NCBI Taxonomy" id="153496"/>
    <lineage>
        <taxon>Bacteria</taxon>
        <taxon>Pseudomonadati</taxon>
        <taxon>Pseudomonadota</taxon>
        <taxon>Alphaproteobacteria</taxon>
        <taxon>Acetobacterales</taxon>
        <taxon>Acetobacteraceae</taxon>
        <taxon>Kozakia</taxon>
    </lineage>
</organism>
<name>A0A1D8UYL0_9PROT</name>
<dbReference type="EMBL" id="CP014676">
    <property type="protein sequence ID" value="AOX18637.1"/>
    <property type="molecule type" value="Genomic_DNA"/>
</dbReference>
<evidence type="ECO:0000313" key="1">
    <source>
        <dbReference type="EMBL" id="AOX18637.1"/>
    </source>
</evidence>